<dbReference type="AlphaFoldDB" id="A0A1T5LDV9"/>
<proteinExistence type="predicted"/>
<dbReference type="STRING" id="36842.SAMN02194393_02829"/>
<organism evidence="3 4">
    <name type="scientific">Maledivibacter halophilus</name>
    <dbReference type="NCBI Taxonomy" id="36842"/>
    <lineage>
        <taxon>Bacteria</taxon>
        <taxon>Bacillati</taxon>
        <taxon>Bacillota</taxon>
        <taxon>Clostridia</taxon>
        <taxon>Peptostreptococcales</taxon>
        <taxon>Caminicellaceae</taxon>
        <taxon>Maledivibacter</taxon>
    </lineage>
</organism>
<evidence type="ECO:0000313" key="4">
    <source>
        <dbReference type="Proteomes" id="UP000190285"/>
    </source>
</evidence>
<evidence type="ECO:0000256" key="1">
    <source>
        <dbReference type="SAM" id="Coils"/>
    </source>
</evidence>
<keyword evidence="2" id="KW-1133">Transmembrane helix</keyword>
<accession>A0A1T5LDV9</accession>
<evidence type="ECO:0000313" key="3">
    <source>
        <dbReference type="EMBL" id="SKC74192.1"/>
    </source>
</evidence>
<reference evidence="3 4" key="1">
    <citation type="submission" date="2017-02" db="EMBL/GenBank/DDBJ databases">
        <authorList>
            <person name="Peterson S.W."/>
        </authorList>
    </citation>
    <scope>NUCLEOTIDE SEQUENCE [LARGE SCALE GENOMIC DNA]</scope>
    <source>
        <strain evidence="3 4">M1</strain>
    </source>
</reference>
<keyword evidence="4" id="KW-1185">Reference proteome</keyword>
<keyword evidence="2" id="KW-0812">Transmembrane</keyword>
<protein>
    <submittedName>
        <fullName evidence="3">Uncharacterized protein</fullName>
    </submittedName>
</protein>
<dbReference type="Proteomes" id="UP000190285">
    <property type="component" value="Unassembled WGS sequence"/>
</dbReference>
<dbReference type="InterPro" id="IPR046118">
    <property type="entry name" value="DUF6115"/>
</dbReference>
<gene>
    <name evidence="3" type="ORF">SAMN02194393_02829</name>
</gene>
<dbReference type="Pfam" id="PF19610">
    <property type="entry name" value="DUF6115"/>
    <property type="match status" value="1"/>
</dbReference>
<keyword evidence="1" id="KW-0175">Coiled coil</keyword>
<sequence>MESVIVLIIGILIIIFSSIFIRKKSKCDFIPPKQNNNNDELVATLESLENIIDDINITFNSTINEMEEKYRQLEFKIDQVDIKSAEKNDEGQVSNIENQHNYENNISNNINSIVNDDINAPDEKEKIYKSIEKKCEMIKELKNKGLSISQIAKKLNMGIGEVMLILNLNRR</sequence>
<name>A0A1T5LDV9_9FIRM</name>
<keyword evidence="2" id="KW-0472">Membrane</keyword>
<dbReference type="EMBL" id="FUZT01000006">
    <property type="protein sequence ID" value="SKC74192.1"/>
    <property type="molecule type" value="Genomic_DNA"/>
</dbReference>
<feature type="coiled-coil region" evidence="1">
    <location>
        <begin position="38"/>
        <end position="83"/>
    </location>
</feature>
<feature type="transmembrane region" description="Helical" evidence="2">
    <location>
        <begin position="6"/>
        <end position="22"/>
    </location>
</feature>
<evidence type="ECO:0000256" key="2">
    <source>
        <dbReference type="SAM" id="Phobius"/>
    </source>
</evidence>
<dbReference type="RefSeq" id="WP_079492427.1">
    <property type="nucleotide sequence ID" value="NZ_FUZT01000006.1"/>
</dbReference>
<dbReference type="OrthoDB" id="1954102at2"/>